<keyword evidence="1" id="KW-0732">Signal</keyword>
<protein>
    <submittedName>
        <fullName evidence="3">Aromatic compound dioxygenase</fullName>
    </submittedName>
</protein>
<dbReference type="AlphaFoldDB" id="A0A0D7BVQ8"/>
<proteinExistence type="predicted"/>
<dbReference type="OrthoDB" id="121380at2759"/>
<evidence type="ECO:0000313" key="3">
    <source>
        <dbReference type="EMBL" id="KIY74330.1"/>
    </source>
</evidence>
<dbReference type="Pfam" id="PF00775">
    <property type="entry name" value="Dioxygenase_C"/>
    <property type="match status" value="1"/>
</dbReference>
<dbReference type="EMBL" id="KN880431">
    <property type="protein sequence ID" value="KIY74330.1"/>
    <property type="molecule type" value="Genomic_DNA"/>
</dbReference>
<dbReference type="InterPro" id="IPR015889">
    <property type="entry name" value="Intradiol_dOase_core"/>
</dbReference>
<keyword evidence="3" id="KW-0560">Oxidoreductase</keyword>
<dbReference type="Proteomes" id="UP000054007">
    <property type="component" value="Unassembled WGS sequence"/>
</dbReference>
<dbReference type="Gene3D" id="2.60.130.10">
    <property type="entry name" value="Aromatic compound dioxygenase"/>
    <property type="match status" value="1"/>
</dbReference>
<dbReference type="GO" id="GO:0008199">
    <property type="term" value="F:ferric iron binding"/>
    <property type="evidence" value="ECO:0007669"/>
    <property type="project" value="InterPro"/>
</dbReference>
<gene>
    <name evidence="3" type="ORF">CYLTODRAFT_448091</name>
</gene>
<feature type="chain" id="PRO_5002317457" evidence="1">
    <location>
        <begin position="23"/>
        <end position="351"/>
    </location>
</feature>
<keyword evidence="4" id="KW-1185">Reference proteome</keyword>
<dbReference type="SUPFAM" id="SSF49482">
    <property type="entry name" value="Aromatic compound dioxygenase"/>
    <property type="match status" value="1"/>
</dbReference>
<dbReference type="PANTHER" id="PTHR34315">
    <property type="match status" value="1"/>
</dbReference>
<evidence type="ECO:0000313" key="4">
    <source>
        <dbReference type="Proteomes" id="UP000054007"/>
    </source>
</evidence>
<accession>A0A0D7BVQ8</accession>
<feature type="domain" description="Intradiol ring-cleavage dioxygenases" evidence="2">
    <location>
        <begin position="111"/>
        <end position="222"/>
    </location>
</feature>
<dbReference type="GO" id="GO:0016702">
    <property type="term" value="F:oxidoreductase activity, acting on single donors with incorporation of molecular oxygen, incorporation of two atoms of oxygen"/>
    <property type="evidence" value="ECO:0007669"/>
    <property type="project" value="InterPro"/>
</dbReference>
<dbReference type="STRING" id="1314674.A0A0D7BVQ8"/>
<evidence type="ECO:0000256" key="1">
    <source>
        <dbReference type="SAM" id="SignalP"/>
    </source>
</evidence>
<evidence type="ECO:0000259" key="2">
    <source>
        <dbReference type="Pfam" id="PF00775"/>
    </source>
</evidence>
<feature type="signal peptide" evidence="1">
    <location>
        <begin position="1"/>
        <end position="22"/>
    </location>
</feature>
<keyword evidence="3" id="KW-0223">Dioxygenase</keyword>
<sequence>MVLTAPFAAVFGLLMIATTASAHPHKATGHAKAALSARSGNTCGDAIARRAEGIASARRRHLHSRMLEDDSPLARRGLESRAKYPEIQNTSCVLAPDTVVGPYFVDGELYRRDVTEGEPGVPLYLDIGVLDMDTCEPLENAFIDMWHCNASGTYSGYTGINPDTVEAYDGECVTVRADGTTDDTTFLRGFTKTDASGIAEFLSIFPGYYSSRTTHIHITVHVNGTISEDGTNTLASSSIQHVGQLFFEEDLINQVYELDNYNAHLSTLDRVLNDEDSVYVDGNTGGYSAVITTELLGDTLADGLIGYITVTVNTTNIVDMSNTNPVGVIPTVSLAEGAEASASAVDACEGL</sequence>
<dbReference type="PANTHER" id="PTHR34315:SF1">
    <property type="entry name" value="INTRADIOL RING-CLEAVAGE DIOXYGENASES DOMAIN-CONTAINING PROTEIN-RELATED"/>
    <property type="match status" value="1"/>
</dbReference>
<name>A0A0D7BVQ8_9AGAR</name>
<organism evidence="3 4">
    <name type="scientific">Cylindrobasidium torrendii FP15055 ss-10</name>
    <dbReference type="NCBI Taxonomy" id="1314674"/>
    <lineage>
        <taxon>Eukaryota</taxon>
        <taxon>Fungi</taxon>
        <taxon>Dikarya</taxon>
        <taxon>Basidiomycota</taxon>
        <taxon>Agaricomycotina</taxon>
        <taxon>Agaricomycetes</taxon>
        <taxon>Agaricomycetidae</taxon>
        <taxon>Agaricales</taxon>
        <taxon>Marasmiineae</taxon>
        <taxon>Physalacriaceae</taxon>
        <taxon>Cylindrobasidium</taxon>
    </lineage>
</organism>
<reference evidence="3 4" key="1">
    <citation type="journal article" date="2015" name="Fungal Genet. Biol.">
        <title>Evolution of novel wood decay mechanisms in Agaricales revealed by the genome sequences of Fistulina hepatica and Cylindrobasidium torrendii.</title>
        <authorList>
            <person name="Floudas D."/>
            <person name="Held B.W."/>
            <person name="Riley R."/>
            <person name="Nagy L.G."/>
            <person name="Koehler G."/>
            <person name="Ransdell A.S."/>
            <person name="Younus H."/>
            <person name="Chow J."/>
            <person name="Chiniquy J."/>
            <person name="Lipzen A."/>
            <person name="Tritt A."/>
            <person name="Sun H."/>
            <person name="Haridas S."/>
            <person name="LaButti K."/>
            <person name="Ohm R.A."/>
            <person name="Kues U."/>
            <person name="Blanchette R.A."/>
            <person name="Grigoriev I.V."/>
            <person name="Minto R.E."/>
            <person name="Hibbett D.S."/>
        </authorList>
    </citation>
    <scope>NUCLEOTIDE SEQUENCE [LARGE SCALE GENOMIC DNA]</scope>
    <source>
        <strain evidence="3 4">FP15055 ss-10</strain>
    </source>
</reference>
<dbReference type="InterPro" id="IPR000627">
    <property type="entry name" value="Intradiol_dOase_C"/>
</dbReference>
<dbReference type="CDD" id="cd03457">
    <property type="entry name" value="intradiol_dioxygenase_like"/>
    <property type="match status" value="1"/>
</dbReference>